<dbReference type="EMBL" id="JAKLMC020000044">
    <property type="protein sequence ID" value="KAK5948692.1"/>
    <property type="molecule type" value="Genomic_DNA"/>
</dbReference>
<dbReference type="Proteomes" id="UP001316803">
    <property type="component" value="Unassembled WGS sequence"/>
</dbReference>
<dbReference type="PANTHER" id="PTHR40260:SF2">
    <property type="entry name" value="BLR8190 PROTEIN"/>
    <property type="match status" value="1"/>
</dbReference>
<reference evidence="2 3" key="1">
    <citation type="submission" date="2022-12" db="EMBL/GenBank/DDBJ databases">
        <title>Genomic features and morphological characterization of a novel Knufia sp. strain isolated from spacecraft assembly facility.</title>
        <authorList>
            <person name="Teixeira M."/>
            <person name="Chander A.M."/>
            <person name="Stajich J.E."/>
            <person name="Venkateswaran K."/>
        </authorList>
    </citation>
    <scope>NUCLEOTIDE SEQUENCE [LARGE SCALE GENOMIC DNA]</scope>
    <source>
        <strain evidence="2 3">FJI-L2-BK-P2</strain>
    </source>
</reference>
<proteinExistence type="inferred from homology"/>
<name>A0AAN8I1C8_9EURO</name>
<dbReference type="InterPro" id="IPR009799">
    <property type="entry name" value="EthD_dom"/>
</dbReference>
<dbReference type="AlphaFoldDB" id="A0AAN8I1C8"/>
<accession>A0AAN8I1C8</accession>
<dbReference type="GO" id="GO:0016491">
    <property type="term" value="F:oxidoreductase activity"/>
    <property type="evidence" value="ECO:0007669"/>
    <property type="project" value="InterPro"/>
</dbReference>
<dbReference type="SUPFAM" id="SSF54909">
    <property type="entry name" value="Dimeric alpha+beta barrel"/>
    <property type="match status" value="1"/>
</dbReference>
<dbReference type="InterPro" id="IPR011008">
    <property type="entry name" value="Dimeric_a/b-barrel"/>
</dbReference>
<sequence length="135" mass="14372">MTSTVTVLYPATAADSFDLEYYKNTHMPFMAEEFKLYGLKGYTVTRFLASPTADNPLAPPLYTVQSTLEFDSIEQVKAAFANAGERVKAGLARVCPVEPQIIVGEVIARRVQKGVDSAASATVEQAGAPVAVAAA</sequence>
<keyword evidence="3" id="KW-1185">Reference proteome</keyword>
<dbReference type="NCBIfam" id="TIGR02118">
    <property type="entry name" value="EthD family reductase"/>
    <property type="match status" value="1"/>
</dbReference>
<evidence type="ECO:0008006" key="4">
    <source>
        <dbReference type="Google" id="ProtNLM"/>
    </source>
</evidence>
<comment type="caution">
    <text evidence="2">The sequence shown here is derived from an EMBL/GenBank/DDBJ whole genome shotgun (WGS) entry which is preliminary data.</text>
</comment>
<gene>
    <name evidence="2" type="ORF">OHC33_010295</name>
</gene>
<protein>
    <recommendedName>
        <fullName evidence="4">EthD domain-containing protein</fullName>
    </recommendedName>
</protein>
<evidence type="ECO:0000313" key="2">
    <source>
        <dbReference type="EMBL" id="KAK5948692.1"/>
    </source>
</evidence>
<comment type="similarity">
    <text evidence="1">Belongs to the tpcK family.</text>
</comment>
<dbReference type="Gene3D" id="3.30.70.100">
    <property type="match status" value="1"/>
</dbReference>
<evidence type="ECO:0000313" key="3">
    <source>
        <dbReference type="Proteomes" id="UP001316803"/>
    </source>
</evidence>
<dbReference type="PANTHER" id="PTHR40260">
    <property type="entry name" value="BLR8190 PROTEIN"/>
    <property type="match status" value="1"/>
</dbReference>
<evidence type="ECO:0000256" key="1">
    <source>
        <dbReference type="ARBA" id="ARBA00005986"/>
    </source>
</evidence>
<organism evidence="2 3">
    <name type="scientific">Knufia fluminis</name>
    <dbReference type="NCBI Taxonomy" id="191047"/>
    <lineage>
        <taxon>Eukaryota</taxon>
        <taxon>Fungi</taxon>
        <taxon>Dikarya</taxon>
        <taxon>Ascomycota</taxon>
        <taxon>Pezizomycotina</taxon>
        <taxon>Eurotiomycetes</taxon>
        <taxon>Chaetothyriomycetidae</taxon>
        <taxon>Chaetothyriales</taxon>
        <taxon>Trichomeriaceae</taxon>
        <taxon>Knufia</taxon>
    </lineage>
</organism>